<reference evidence="2" key="1">
    <citation type="journal article" date="2015" name="Nature">
        <title>Complex archaea that bridge the gap between prokaryotes and eukaryotes.</title>
        <authorList>
            <person name="Spang A."/>
            <person name="Saw J.H."/>
            <person name="Jorgensen S.L."/>
            <person name="Zaremba-Niedzwiedzka K."/>
            <person name="Martijn J."/>
            <person name="Lind A.E."/>
            <person name="van Eijk R."/>
            <person name="Schleper C."/>
            <person name="Guy L."/>
            <person name="Ettema T.J."/>
        </authorList>
    </citation>
    <scope>NUCLEOTIDE SEQUENCE</scope>
</reference>
<dbReference type="InterPro" id="IPR027924">
    <property type="entry name" value="XkdF"/>
</dbReference>
<name>A0A0F9R6Y5_9ZZZZ</name>
<organism evidence="2">
    <name type="scientific">marine sediment metagenome</name>
    <dbReference type="NCBI Taxonomy" id="412755"/>
    <lineage>
        <taxon>unclassified sequences</taxon>
        <taxon>metagenomes</taxon>
        <taxon>ecological metagenomes</taxon>
    </lineage>
</organism>
<dbReference type="EMBL" id="LAZR01003182">
    <property type="protein sequence ID" value="KKN21066.1"/>
    <property type="molecule type" value="Genomic_DNA"/>
</dbReference>
<evidence type="ECO:0000259" key="1">
    <source>
        <dbReference type="Pfam" id="PF14550"/>
    </source>
</evidence>
<protein>
    <recommendedName>
        <fullName evidence="1">Phage-like element PBSX protein XkdF domain-containing protein</fullName>
    </recommendedName>
</protein>
<dbReference type="Pfam" id="PF14550">
    <property type="entry name" value="Peptidase_S78_2"/>
    <property type="match status" value="1"/>
</dbReference>
<proteinExistence type="predicted"/>
<gene>
    <name evidence="2" type="ORF">LCGC14_0929260</name>
</gene>
<evidence type="ECO:0000313" key="2">
    <source>
        <dbReference type="EMBL" id="KKN21066.1"/>
    </source>
</evidence>
<sequence length="217" mass="24670">MKKSIAVHAILFDKFLFTADQATTFAQKEDFSVDEKREDDNIIAYLQRDKADFKINAFGEDMDFRVVTMAEGVAVLVGELEEGVTKTHEFSAKVTWNYTKVDEPKRVVTGPVLVPDSVDLQGDFEFPEDIQKAAFKFMEDARNIGEMHIKFGNIGIPVESWIAREPFFVDKGSEFKIFPSGTWMMSVKITDDKVWEKVRNGELTGFSIGFRGTREEA</sequence>
<feature type="domain" description="Phage-like element PBSX protein XkdF" evidence="1">
    <location>
        <begin position="99"/>
        <end position="212"/>
    </location>
</feature>
<dbReference type="AlphaFoldDB" id="A0A0F9R6Y5"/>
<accession>A0A0F9R6Y5</accession>
<comment type="caution">
    <text evidence="2">The sequence shown here is derived from an EMBL/GenBank/DDBJ whole genome shotgun (WGS) entry which is preliminary data.</text>
</comment>